<evidence type="ECO:0000313" key="3">
    <source>
        <dbReference type="EMBL" id="NML99545.1"/>
    </source>
</evidence>
<gene>
    <name evidence="3" type="ORF">HHL24_16550</name>
</gene>
<dbReference type="InterPro" id="IPR027417">
    <property type="entry name" value="P-loop_NTPase"/>
</dbReference>
<sequence>MKHDPQPATASEWCAKGDACAARGELQAALQCFEAARALDPVDAVVHERLAATLSALNRFSEAVVRYHEAIAFDPLNADLRHGLGWSLEQMHRLEHAVDAYREAVRLNPKADGSYNNTGNCLQALGRFDEAHEAYRRAIDAAPQVPLYYRNFVQSKRLTADDPVFVALEQFAGVAASLTPANQAEIHFAYGQALSDVGRNDASFDHFLKGNALHRAGVHYDEAASLGLFAHLPELLSSEVLAAKRGLGDPSAAPIFIVGMPRSGSTLIEQILASHPQVFGAGERTEFGEALVNSIGRNVGDPLRINFEALQGLGAAQLRTLGADYLRRMYTSLPEMQTGAPGYTRFTDKYPFNFINVGLIHLALPNARFIHSSRSPLQSCLSIFSRIFHDVPFSYDLGELGRYYRAYDALMAHWQRVLPEGTMIEIKYEELVEDLEGNVRRLLAHCGLDWDERCLSFHQTRRQVNTASAAQVRRPLYKTSLQRWQPQQALLQPLFEGLGPALAPAGSFSAHERASLADAGTATTGTERKS</sequence>
<dbReference type="SUPFAM" id="SSF52540">
    <property type="entry name" value="P-loop containing nucleoside triphosphate hydrolases"/>
    <property type="match status" value="1"/>
</dbReference>
<dbReference type="PANTHER" id="PTHR12788">
    <property type="entry name" value="PROTEIN-TYROSINE SULFOTRANSFERASE 2"/>
    <property type="match status" value="1"/>
</dbReference>
<proteinExistence type="predicted"/>
<dbReference type="SUPFAM" id="SSF48452">
    <property type="entry name" value="TPR-like"/>
    <property type="match status" value="1"/>
</dbReference>
<dbReference type="GO" id="GO:0008476">
    <property type="term" value="F:protein-tyrosine sulfotransferase activity"/>
    <property type="evidence" value="ECO:0007669"/>
    <property type="project" value="InterPro"/>
</dbReference>
<organism evidence="3 4">
    <name type="scientific">Paraburkholderia polaris</name>
    <dbReference type="NCBI Taxonomy" id="2728848"/>
    <lineage>
        <taxon>Bacteria</taxon>
        <taxon>Pseudomonadati</taxon>
        <taxon>Pseudomonadota</taxon>
        <taxon>Betaproteobacteria</taxon>
        <taxon>Burkholderiales</taxon>
        <taxon>Burkholderiaceae</taxon>
        <taxon>Paraburkholderia</taxon>
    </lineage>
</organism>
<feature type="repeat" description="TPR" evidence="2">
    <location>
        <begin position="78"/>
        <end position="111"/>
    </location>
</feature>
<keyword evidence="2" id="KW-0802">TPR repeat</keyword>
<keyword evidence="1" id="KW-0808">Transferase</keyword>
<dbReference type="Gene3D" id="3.40.50.300">
    <property type="entry name" value="P-loop containing nucleotide triphosphate hydrolases"/>
    <property type="match status" value="1"/>
</dbReference>
<dbReference type="InterPro" id="IPR019734">
    <property type="entry name" value="TPR_rpt"/>
</dbReference>
<dbReference type="EMBL" id="JABBGJ010000016">
    <property type="protein sequence ID" value="NML99545.1"/>
    <property type="molecule type" value="Genomic_DNA"/>
</dbReference>
<dbReference type="Pfam" id="PF13432">
    <property type="entry name" value="TPR_16"/>
    <property type="match status" value="1"/>
</dbReference>
<feature type="repeat" description="TPR" evidence="2">
    <location>
        <begin position="44"/>
        <end position="77"/>
    </location>
</feature>
<dbReference type="PROSITE" id="PS50005">
    <property type="entry name" value="TPR"/>
    <property type="match status" value="4"/>
</dbReference>
<dbReference type="Pfam" id="PF13469">
    <property type="entry name" value="Sulfotransfer_3"/>
    <property type="match status" value="1"/>
</dbReference>
<dbReference type="InterPro" id="IPR026634">
    <property type="entry name" value="TPST-like"/>
</dbReference>
<evidence type="ECO:0000256" key="1">
    <source>
        <dbReference type="ARBA" id="ARBA00022679"/>
    </source>
</evidence>
<feature type="repeat" description="TPR" evidence="2">
    <location>
        <begin position="112"/>
        <end position="145"/>
    </location>
</feature>
<dbReference type="Proteomes" id="UP000544134">
    <property type="component" value="Unassembled WGS sequence"/>
</dbReference>
<dbReference type="AlphaFoldDB" id="A0A848IFT5"/>
<keyword evidence="4" id="KW-1185">Reference proteome</keyword>
<feature type="repeat" description="TPR" evidence="2">
    <location>
        <begin position="10"/>
        <end position="43"/>
    </location>
</feature>
<dbReference type="Gene3D" id="1.25.40.10">
    <property type="entry name" value="Tetratricopeptide repeat domain"/>
    <property type="match status" value="1"/>
</dbReference>
<protein>
    <submittedName>
        <fullName evidence="3">Tetratricopeptide repeat protein</fullName>
    </submittedName>
</protein>
<reference evidence="3 4" key="1">
    <citation type="submission" date="2020-04" db="EMBL/GenBank/DDBJ databases">
        <title>Paraburkholderia sp. RP-4-7 isolated from soil.</title>
        <authorList>
            <person name="Dahal R.H."/>
        </authorList>
    </citation>
    <scope>NUCLEOTIDE SEQUENCE [LARGE SCALE GENOMIC DNA]</scope>
    <source>
        <strain evidence="3 4">RP-4-7</strain>
    </source>
</reference>
<dbReference type="InterPro" id="IPR011990">
    <property type="entry name" value="TPR-like_helical_dom_sf"/>
</dbReference>
<evidence type="ECO:0000313" key="4">
    <source>
        <dbReference type="Proteomes" id="UP000544134"/>
    </source>
</evidence>
<evidence type="ECO:0000256" key="2">
    <source>
        <dbReference type="PROSITE-ProRule" id="PRU00339"/>
    </source>
</evidence>
<dbReference type="SMART" id="SM00028">
    <property type="entry name" value="TPR"/>
    <property type="match status" value="4"/>
</dbReference>
<accession>A0A848IFT5</accession>
<name>A0A848IFT5_9BURK</name>
<comment type="caution">
    <text evidence="3">The sequence shown here is derived from an EMBL/GenBank/DDBJ whole genome shotgun (WGS) entry which is preliminary data.</text>
</comment>
<dbReference type="RefSeq" id="WP_169486523.1">
    <property type="nucleotide sequence ID" value="NZ_JABBGJ010000016.1"/>
</dbReference>
<dbReference type="PANTHER" id="PTHR12788:SF10">
    <property type="entry name" value="PROTEIN-TYROSINE SULFOTRANSFERASE"/>
    <property type="match status" value="1"/>
</dbReference>